<organism evidence="1 2">
    <name type="scientific">Aspergillus brunneoviolaceus CBS 621.78</name>
    <dbReference type="NCBI Taxonomy" id="1450534"/>
    <lineage>
        <taxon>Eukaryota</taxon>
        <taxon>Fungi</taxon>
        <taxon>Dikarya</taxon>
        <taxon>Ascomycota</taxon>
        <taxon>Pezizomycotina</taxon>
        <taxon>Eurotiomycetes</taxon>
        <taxon>Eurotiomycetidae</taxon>
        <taxon>Eurotiales</taxon>
        <taxon>Aspergillaceae</taxon>
        <taxon>Aspergillus</taxon>
        <taxon>Aspergillus subgen. Circumdati</taxon>
    </lineage>
</organism>
<dbReference type="EMBL" id="KZ825404">
    <property type="protein sequence ID" value="RAH40647.1"/>
    <property type="molecule type" value="Genomic_DNA"/>
</dbReference>
<sequence length="338" mass="37453">MIEEYQPPPLPPPFHHHHQHRTQSPATTTTTTTTTPPPPILLTQGAEAHLYKTHYLNATTHPAALKIRPSKPYRHPVLDRRLTRQRILQEARCLAKLVREGVAVPALYAVDWEGQTVVVDAATGEERYGGAWLLMEWVEGDVVRVVVQAWERAMLARFAADDRSPSSRRRQADGGSGSGPGSEVQMEVDGHGDHSDHGDNGHVERKREEERMKDLLRRIGAAVGRLHAAGVIHGDLTTSNLILRPASSKKEGEGEGEVDLEGEVVLIDFGLASQSVQDEDRAVDLYVLERAFGSTHPRTEAFFAEVLDGYRASYRGAASVLKRLEEVRLRGRKKSMLG</sequence>
<dbReference type="Proteomes" id="UP000249057">
    <property type="component" value="Unassembled WGS sequence"/>
</dbReference>
<name>A0ACD1FUG7_9EURO</name>
<keyword evidence="2" id="KW-1185">Reference proteome</keyword>
<evidence type="ECO:0000313" key="1">
    <source>
        <dbReference type="EMBL" id="RAH40647.1"/>
    </source>
</evidence>
<gene>
    <name evidence="1" type="ORF">BO95DRAFT_447693</name>
</gene>
<proteinExistence type="predicted"/>
<accession>A0ACD1FUG7</accession>
<evidence type="ECO:0000313" key="2">
    <source>
        <dbReference type="Proteomes" id="UP000249057"/>
    </source>
</evidence>
<protein>
    <submittedName>
        <fullName evidence="1">Uncharacterized protein</fullName>
    </submittedName>
</protein>
<reference evidence="1" key="1">
    <citation type="submission" date="2018-02" db="EMBL/GenBank/DDBJ databases">
        <title>The genomes of Aspergillus section Nigri reveals drivers in fungal speciation.</title>
        <authorList>
            <consortium name="DOE Joint Genome Institute"/>
            <person name="Vesth T.C."/>
            <person name="Nybo J."/>
            <person name="Theobald S."/>
            <person name="Brandl J."/>
            <person name="Frisvad J.C."/>
            <person name="Nielsen K.F."/>
            <person name="Lyhne E.K."/>
            <person name="Kogle M.E."/>
            <person name="Kuo A."/>
            <person name="Riley R."/>
            <person name="Clum A."/>
            <person name="Nolan M."/>
            <person name="Lipzen A."/>
            <person name="Salamov A."/>
            <person name="Henrissat B."/>
            <person name="Wiebenga A."/>
            <person name="De vries R.P."/>
            <person name="Grigoriev I.V."/>
            <person name="Mortensen U.H."/>
            <person name="Andersen M.R."/>
            <person name="Baker S.E."/>
        </authorList>
    </citation>
    <scope>NUCLEOTIDE SEQUENCE</scope>
    <source>
        <strain evidence="1">CBS 621.78</strain>
    </source>
</reference>